<keyword evidence="5" id="KW-1185">Reference proteome</keyword>
<dbReference type="RefSeq" id="WP_353110691.1">
    <property type="nucleotide sequence ID" value="NZ_APND01000002.1"/>
</dbReference>
<organism evidence="4 5">
    <name type="scientific">Salinisphaera dokdonensis CL-ES53</name>
    <dbReference type="NCBI Taxonomy" id="1304272"/>
    <lineage>
        <taxon>Bacteria</taxon>
        <taxon>Pseudomonadati</taxon>
        <taxon>Pseudomonadota</taxon>
        <taxon>Gammaproteobacteria</taxon>
        <taxon>Salinisphaerales</taxon>
        <taxon>Salinisphaeraceae</taxon>
        <taxon>Salinisphaera</taxon>
    </lineage>
</organism>
<evidence type="ECO:0000313" key="5">
    <source>
        <dbReference type="Proteomes" id="UP001460888"/>
    </source>
</evidence>
<feature type="transmembrane region" description="Helical" evidence="3">
    <location>
        <begin position="236"/>
        <end position="257"/>
    </location>
</feature>
<evidence type="ECO:0000313" key="4">
    <source>
        <dbReference type="EMBL" id="MES1929200.1"/>
    </source>
</evidence>
<dbReference type="EMBL" id="APND01000002">
    <property type="protein sequence ID" value="MES1929200.1"/>
    <property type="molecule type" value="Genomic_DNA"/>
</dbReference>
<dbReference type="PROSITE" id="PS00379">
    <property type="entry name" value="CDP_ALCOHOL_P_TRANSF"/>
    <property type="match status" value="1"/>
</dbReference>
<name>A0ABV2AZY7_9GAMM</name>
<keyword evidence="3" id="KW-1133">Transmembrane helix</keyword>
<evidence type="ECO:0000256" key="1">
    <source>
        <dbReference type="ARBA" id="ARBA00022679"/>
    </source>
</evidence>
<feature type="transmembrane region" description="Helical" evidence="3">
    <location>
        <begin position="152"/>
        <end position="172"/>
    </location>
</feature>
<dbReference type="Gene3D" id="1.20.120.1760">
    <property type="match status" value="1"/>
</dbReference>
<keyword evidence="1 2" id="KW-0808">Transferase</keyword>
<keyword evidence="3" id="KW-0472">Membrane</keyword>
<evidence type="ECO:0000256" key="3">
    <source>
        <dbReference type="SAM" id="Phobius"/>
    </source>
</evidence>
<dbReference type="InterPro" id="IPR000462">
    <property type="entry name" value="CDP-OH_P_trans"/>
</dbReference>
<gene>
    <name evidence="4" type="ORF">SADO_08087</name>
</gene>
<comment type="caution">
    <text evidence="4">The sequence shown here is derived from an EMBL/GenBank/DDBJ whole genome shotgun (WGS) entry which is preliminary data.</text>
</comment>
<feature type="transmembrane region" description="Helical" evidence="3">
    <location>
        <begin position="118"/>
        <end position="140"/>
    </location>
</feature>
<accession>A0ABV2AZY7</accession>
<proteinExistence type="inferred from homology"/>
<keyword evidence="3" id="KW-0812">Transmembrane</keyword>
<feature type="transmembrane region" description="Helical" evidence="3">
    <location>
        <begin position="31"/>
        <end position="49"/>
    </location>
</feature>
<feature type="transmembrane region" description="Helical" evidence="3">
    <location>
        <begin position="88"/>
        <end position="112"/>
    </location>
</feature>
<dbReference type="InterPro" id="IPR043130">
    <property type="entry name" value="CDP-OH_PTrfase_TM_dom"/>
</dbReference>
<sequence>MRFLLDALSNAAEPAIIPADSGTLRRLRRSAMGAMGAVFAALVLTSLELGRVFDLGWHFPVLVAIGFLPIASLVVLAMPWHPYARFGLANVVTTIRAALTMLTGALVVEFLFAEHSVALSWLATAIAGVALTLDGADGFVARRGRMASRLGAIFDMEIDALLILFLSMLVAASGKAGAWIVLIGLMRYAFAGAQLGVSRIQGALAPSMRRKVVCAAQGVLLCLMISPFVSAPAAQAMGVIALIALTWSFAVDVVALARQSAQGYRA</sequence>
<protein>
    <submittedName>
        <fullName evidence="4">CDP-alcohol phosphatidyltransferase</fullName>
    </submittedName>
</protein>
<feature type="transmembrane region" description="Helical" evidence="3">
    <location>
        <begin position="55"/>
        <end position="76"/>
    </location>
</feature>
<comment type="similarity">
    <text evidence="2">Belongs to the CDP-alcohol phosphatidyltransferase class-I family.</text>
</comment>
<evidence type="ECO:0000256" key="2">
    <source>
        <dbReference type="RuleBase" id="RU003750"/>
    </source>
</evidence>
<reference evidence="4 5" key="1">
    <citation type="submission" date="2013-03" db="EMBL/GenBank/DDBJ databases">
        <title>Salinisphaera dokdonensis CL-ES53 Genome Sequencing.</title>
        <authorList>
            <person name="Li C."/>
            <person name="Lai Q."/>
            <person name="Shao Z."/>
        </authorList>
    </citation>
    <scope>NUCLEOTIDE SEQUENCE [LARGE SCALE GENOMIC DNA]</scope>
    <source>
        <strain evidence="4 5">CL-ES53</strain>
    </source>
</reference>
<dbReference type="InterPro" id="IPR048254">
    <property type="entry name" value="CDP_ALCOHOL_P_TRANSF_CS"/>
</dbReference>
<dbReference type="Proteomes" id="UP001460888">
    <property type="component" value="Unassembled WGS sequence"/>
</dbReference>
<dbReference type="Pfam" id="PF01066">
    <property type="entry name" value="CDP-OH_P_transf"/>
    <property type="match status" value="1"/>
</dbReference>